<accession>A0A6N3F2G0</accession>
<sequence length="248" mass="29346">MHEKSLYKKNMKKDLYNIEIDIDEDIKRDIEDFYFSKNDLDNIKIPLDLEDLIEEPFEEEKQEKKTYYFNWFIDLLLVSLLLLPIVGIYNPNIFVKFENVYPFFLKTHNFLEKDNLRKILGGESESVDLKNAKPAVVVKESEVKKPKTNAEELKLIHSLANSLIKAEYKWECTEVTPKTIKKVISGIDCLRDREERIYFRSNLEKWKNGDFSNAVEVHNKVWSILEGNVGEAYDLDEESISKIKEKYY</sequence>
<evidence type="ECO:0000313" key="2">
    <source>
        <dbReference type="EMBL" id="VYU46224.1"/>
    </source>
</evidence>
<name>A0A6N3F2G0_9FIRM</name>
<reference evidence="2" key="1">
    <citation type="submission" date="2019-11" db="EMBL/GenBank/DDBJ databases">
        <authorList>
            <person name="Feng L."/>
        </authorList>
    </citation>
    <scope>NUCLEOTIDE SEQUENCE</scope>
    <source>
        <strain evidence="2">IbartlettiiLFYP30</strain>
    </source>
</reference>
<keyword evidence="1" id="KW-0472">Membrane</keyword>
<feature type="transmembrane region" description="Helical" evidence="1">
    <location>
        <begin position="68"/>
        <end position="89"/>
    </location>
</feature>
<organism evidence="2">
    <name type="scientific">Intestinibacter bartlettii</name>
    <dbReference type="NCBI Taxonomy" id="261299"/>
    <lineage>
        <taxon>Bacteria</taxon>
        <taxon>Bacillati</taxon>
        <taxon>Bacillota</taxon>
        <taxon>Clostridia</taxon>
        <taxon>Peptostreptococcales</taxon>
        <taxon>Peptostreptococcaceae</taxon>
        <taxon>Intestinibacter</taxon>
    </lineage>
</organism>
<dbReference type="GeneID" id="89565435"/>
<dbReference type="InterPro" id="IPR046208">
    <property type="entry name" value="DUF6241"/>
</dbReference>
<keyword evidence="1" id="KW-0812">Transmembrane</keyword>
<keyword evidence="1" id="KW-1133">Transmembrane helix</keyword>
<protein>
    <submittedName>
        <fullName evidence="2">Uncharacterized protein</fullName>
    </submittedName>
</protein>
<proteinExistence type="predicted"/>
<dbReference type="Pfam" id="PF19754">
    <property type="entry name" value="DUF6241"/>
    <property type="match status" value="1"/>
</dbReference>
<dbReference type="AlphaFoldDB" id="A0A6N3F2G0"/>
<dbReference type="RefSeq" id="WP_007287688.1">
    <property type="nucleotide sequence ID" value="NZ_BAABYO010000001.1"/>
</dbReference>
<dbReference type="EMBL" id="CACRUE010000039">
    <property type="protein sequence ID" value="VYU46224.1"/>
    <property type="molecule type" value="Genomic_DNA"/>
</dbReference>
<evidence type="ECO:0000256" key="1">
    <source>
        <dbReference type="SAM" id="Phobius"/>
    </source>
</evidence>
<gene>
    <name evidence="2" type="ORF">IBLFYP30_02777</name>
</gene>